<organism evidence="1 2">
    <name type="scientific">Melastoma candidum</name>
    <dbReference type="NCBI Taxonomy" id="119954"/>
    <lineage>
        <taxon>Eukaryota</taxon>
        <taxon>Viridiplantae</taxon>
        <taxon>Streptophyta</taxon>
        <taxon>Embryophyta</taxon>
        <taxon>Tracheophyta</taxon>
        <taxon>Spermatophyta</taxon>
        <taxon>Magnoliopsida</taxon>
        <taxon>eudicotyledons</taxon>
        <taxon>Gunneridae</taxon>
        <taxon>Pentapetalae</taxon>
        <taxon>rosids</taxon>
        <taxon>malvids</taxon>
        <taxon>Myrtales</taxon>
        <taxon>Melastomataceae</taxon>
        <taxon>Melastomatoideae</taxon>
        <taxon>Melastomateae</taxon>
        <taxon>Melastoma</taxon>
    </lineage>
</organism>
<dbReference type="Proteomes" id="UP001057402">
    <property type="component" value="Chromosome 10"/>
</dbReference>
<sequence length="88" mass="9951">MNDGSLSFWLDRRSGKKCYMISSKALSIETDQDEARKWISIPQSRFPVVLEEARSVVLVSMLSVAEELRQAAEETLAKAELVESQMET</sequence>
<comment type="caution">
    <text evidence="1">The sequence shown here is derived from an EMBL/GenBank/DDBJ whole genome shotgun (WGS) entry which is preliminary data.</text>
</comment>
<evidence type="ECO:0000313" key="2">
    <source>
        <dbReference type="Proteomes" id="UP001057402"/>
    </source>
</evidence>
<proteinExistence type="predicted"/>
<reference evidence="2" key="1">
    <citation type="journal article" date="2023" name="Front. Plant Sci.">
        <title>Chromosomal-level genome assembly of Melastoma candidum provides insights into trichome evolution.</title>
        <authorList>
            <person name="Zhong Y."/>
            <person name="Wu W."/>
            <person name="Sun C."/>
            <person name="Zou P."/>
            <person name="Liu Y."/>
            <person name="Dai S."/>
            <person name="Zhou R."/>
        </authorList>
    </citation>
    <scope>NUCLEOTIDE SEQUENCE [LARGE SCALE GENOMIC DNA]</scope>
</reference>
<evidence type="ECO:0000313" key="1">
    <source>
        <dbReference type="EMBL" id="KAI4319565.1"/>
    </source>
</evidence>
<keyword evidence="2" id="KW-1185">Reference proteome</keyword>
<protein>
    <submittedName>
        <fullName evidence="1">Uncharacterized protein</fullName>
    </submittedName>
</protein>
<name>A0ACB9MA58_9MYRT</name>
<gene>
    <name evidence="1" type="ORF">MLD38_033150</name>
</gene>
<dbReference type="EMBL" id="CM042889">
    <property type="protein sequence ID" value="KAI4319565.1"/>
    <property type="molecule type" value="Genomic_DNA"/>
</dbReference>
<accession>A0ACB9MA58</accession>